<feature type="region of interest" description="Disordered" evidence="1">
    <location>
        <begin position="1"/>
        <end position="42"/>
    </location>
</feature>
<keyword evidence="2" id="KW-0966">Cell projection</keyword>
<comment type="caution">
    <text evidence="2">The sequence shown here is derived from an EMBL/GenBank/DDBJ whole genome shotgun (WGS) entry which is preliminary data.</text>
</comment>
<dbReference type="Proteomes" id="UP001595796">
    <property type="component" value="Unassembled WGS sequence"/>
</dbReference>
<keyword evidence="2" id="KW-0282">Flagellum</keyword>
<organism evidence="2 3">
    <name type="scientific">Flaviflagellibacter deserti</name>
    <dbReference type="NCBI Taxonomy" id="2267266"/>
    <lineage>
        <taxon>Bacteria</taxon>
        <taxon>Pseudomonadati</taxon>
        <taxon>Pseudomonadota</taxon>
        <taxon>Alphaproteobacteria</taxon>
        <taxon>Hyphomicrobiales</taxon>
        <taxon>Flaviflagellibacter</taxon>
    </lineage>
</organism>
<accession>A0ABV9Z6C9</accession>
<keyword evidence="2" id="KW-0969">Cilium</keyword>
<dbReference type="InterPro" id="IPR019704">
    <property type="entry name" value="Flagellar_assmbl_FliX_class2"/>
</dbReference>
<reference evidence="3" key="1">
    <citation type="journal article" date="2019" name="Int. J. Syst. Evol. Microbiol.">
        <title>The Global Catalogue of Microorganisms (GCM) 10K type strain sequencing project: providing services to taxonomists for standard genome sequencing and annotation.</title>
        <authorList>
            <consortium name="The Broad Institute Genomics Platform"/>
            <consortium name="The Broad Institute Genome Sequencing Center for Infectious Disease"/>
            <person name="Wu L."/>
            <person name="Ma J."/>
        </authorList>
    </citation>
    <scope>NUCLEOTIDE SEQUENCE [LARGE SCALE GENOMIC DNA]</scope>
    <source>
        <strain evidence="3">CGMCC 1.16444</strain>
    </source>
</reference>
<evidence type="ECO:0000313" key="3">
    <source>
        <dbReference type="Proteomes" id="UP001595796"/>
    </source>
</evidence>
<name>A0ABV9Z6C9_9HYPH</name>
<evidence type="ECO:0000256" key="1">
    <source>
        <dbReference type="SAM" id="MobiDB-lite"/>
    </source>
</evidence>
<dbReference type="Pfam" id="PF10768">
    <property type="entry name" value="FliX"/>
    <property type="match status" value="1"/>
</dbReference>
<keyword evidence="3" id="KW-1185">Reference proteome</keyword>
<proteinExistence type="predicted"/>
<protein>
    <submittedName>
        <fullName evidence="2">Flagellar assembly protein FliX</fullName>
    </submittedName>
</protein>
<sequence>MRIEGPGRVGTSGQAKGRGSASSGFRLPDTEERAPTTLASSVMGSPGLDALLALQSVDEATERRRKAVARGRNLLDALDKVKLALIEGDSSDASLLALQSEISREKALTDDAGLDDILSAIDLRAQVEIAKRMSRSG</sequence>
<dbReference type="EMBL" id="JBHSJF010000006">
    <property type="protein sequence ID" value="MFC5069423.1"/>
    <property type="molecule type" value="Genomic_DNA"/>
</dbReference>
<gene>
    <name evidence="2" type="ORF">ACFPFW_15505</name>
</gene>
<evidence type="ECO:0000313" key="2">
    <source>
        <dbReference type="EMBL" id="MFC5069423.1"/>
    </source>
</evidence>
<dbReference type="RefSeq" id="WP_114958687.1">
    <property type="nucleotide sequence ID" value="NZ_JBHSJF010000006.1"/>
</dbReference>